<dbReference type="SMART" id="SM00425">
    <property type="entry name" value="TBOX"/>
    <property type="match status" value="1"/>
</dbReference>
<feature type="region of interest" description="Disordered" evidence="8">
    <location>
        <begin position="625"/>
        <end position="672"/>
    </location>
</feature>
<dbReference type="FunFam" id="2.60.40.820:FF:000010">
    <property type="entry name" value="T-box transcription factor TBX6"/>
    <property type="match status" value="1"/>
</dbReference>
<feature type="region of interest" description="Disordered" evidence="8">
    <location>
        <begin position="571"/>
        <end position="590"/>
    </location>
</feature>
<dbReference type="InterPro" id="IPR001699">
    <property type="entry name" value="TF_T-box"/>
</dbReference>
<dbReference type="PANTHER" id="PTHR11267:SF204">
    <property type="entry name" value="SPADETAIL"/>
    <property type="match status" value="1"/>
</dbReference>
<evidence type="ECO:0000313" key="10">
    <source>
        <dbReference type="EMBL" id="CAI8023258.1"/>
    </source>
</evidence>
<evidence type="ECO:0000256" key="1">
    <source>
        <dbReference type="ARBA" id="ARBA00004123"/>
    </source>
</evidence>
<evidence type="ECO:0000256" key="8">
    <source>
        <dbReference type="SAM" id="MobiDB-lite"/>
    </source>
</evidence>
<dbReference type="Proteomes" id="UP001174909">
    <property type="component" value="Unassembled WGS sequence"/>
</dbReference>
<dbReference type="InterPro" id="IPR036960">
    <property type="entry name" value="T-box_sf"/>
</dbReference>
<evidence type="ECO:0000313" key="11">
    <source>
        <dbReference type="Proteomes" id="UP001174909"/>
    </source>
</evidence>
<evidence type="ECO:0000256" key="4">
    <source>
        <dbReference type="ARBA" id="ARBA00023125"/>
    </source>
</evidence>
<dbReference type="InterPro" id="IPR046360">
    <property type="entry name" value="T-box_DNA-bd"/>
</dbReference>
<keyword evidence="6 7" id="KW-0539">Nucleus</keyword>
<dbReference type="GO" id="GO:0000978">
    <property type="term" value="F:RNA polymerase II cis-regulatory region sequence-specific DNA binding"/>
    <property type="evidence" value="ECO:0007669"/>
    <property type="project" value="InterPro"/>
</dbReference>
<evidence type="ECO:0000256" key="6">
    <source>
        <dbReference type="ARBA" id="ARBA00023242"/>
    </source>
</evidence>
<feature type="compositionally biased region" description="Basic and acidic residues" evidence="8">
    <location>
        <begin position="26"/>
        <end position="40"/>
    </location>
</feature>
<comment type="subcellular location">
    <subcellularLocation>
        <location evidence="1 7">Nucleus</location>
    </subcellularLocation>
</comment>
<keyword evidence="2" id="KW-0217">Developmental protein</keyword>
<dbReference type="InterPro" id="IPR008967">
    <property type="entry name" value="p53-like_TF_DNA-bd_sf"/>
</dbReference>
<evidence type="ECO:0000256" key="7">
    <source>
        <dbReference type="PROSITE-ProRule" id="PRU00201"/>
    </source>
</evidence>
<dbReference type="Pfam" id="PF00907">
    <property type="entry name" value="T-box"/>
    <property type="match status" value="1"/>
</dbReference>
<dbReference type="GO" id="GO:0000785">
    <property type="term" value="C:chromatin"/>
    <property type="evidence" value="ECO:0007669"/>
    <property type="project" value="TreeGrafter"/>
</dbReference>
<dbReference type="InterPro" id="IPR018186">
    <property type="entry name" value="TF_T-box_CS"/>
</dbReference>
<evidence type="ECO:0000256" key="5">
    <source>
        <dbReference type="ARBA" id="ARBA00023163"/>
    </source>
</evidence>
<keyword evidence="3" id="KW-0805">Transcription regulation</keyword>
<dbReference type="GO" id="GO:0005634">
    <property type="term" value="C:nucleus"/>
    <property type="evidence" value="ECO:0007669"/>
    <property type="project" value="UniProtKB-SubCell"/>
</dbReference>
<feature type="compositionally biased region" description="Polar residues" evidence="8">
    <location>
        <begin position="538"/>
        <end position="549"/>
    </location>
</feature>
<name>A0AA35WJ10_GEOBA</name>
<sequence>MSESISADELQGEESGQDSESPSSPRDLESDSPHKAEGIGERVNSINCPDSPASAVLSSRELWQLFDAIGTEMIVTRRGRRMFPAIKVELYDLKPDVSYILLMDMAPVDKYRYKYNAGWVRCFEEECAPTRLYIHPDSPALGSHWTSVVINFYKLKLTNNQLDKQGHVSIIVNSMHRYQPRLHIVESDDINSFNWETRQTFIFPETQFTTVTAYQNDKITQLKIQTNPFAKGFRTPFSRCRSRNPPGVCTRFPLRSNSCSDSGVEDPPHPSPTSLPHSSPTSLFSPKFLLPTHDSSHVLLHDSARVLVQGQEMAAPRVLLPGWDLQQLVIPEQEGQQKVLLTDTEGNPILVQNGKTHLLAGHQDSHKLLVAGHNYQKLVLPTANKFYSPQQEAQVMRLVVAPDGQKLLLPPQAPRQEIQAGKNFVLQTQDAQKVMNGQTLLFAGAQDTQQVIMVGPSDKSGATAGKRRRPAEDIRAARKLPCLSVSTTQNAQESPVVLMYRPVVASQGTPQLLPTALLQPNSSRASASTMYTVMTSPQELGTQSTPLPQVSTTHPLTTTSLVSTSSPHILTSVTTSHSSPSPSPSTPTVVNGLVHLRPAEMKKIVSPSPDMNKPPVDISCLTREGVVRSKTPPALLQVQSSKQSDTHTQQSTHKQQEPTEPESGEQQQQAARQDVVLVQAAPSTGMQRVMVIGEKGEVAQQPQMVLPVAYDQQLVSMPIYRIGSSLGGLQPLQVLASLPSGGTAT</sequence>
<feature type="region of interest" description="Disordered" evidence="8">
    <location>
        <begin position="1"/>
        <end position="47"/>
    </location>
</feature>
<dbReference type="EMBL" id="CASHTH010002001">
    <property type="protein sequence ID" value="CAI8023258.1"/>
    <property type="molecule type" value="Genomic_DNA"/>
</dbReference>
<keyword evidence="11" id="KW-1185">Reference proteome</keyword>
<organism evidence="10 11">
    <name type="scientific">Geodia barretti</name>
    <name type="common">Barrett's horny sponge</name>
    <dbReference type="NCBI Taxonomy" id="519541"/>
    <lineage>
        <taxon>Eukaryota</taxon>
        <taxon>Metazoa</taxon>
        <taxon>Porifera</taxon>
        <taxon>Demospongiae</taxon>
        <taxon>Heteroscleromorpha</taxon>
        <taxon>Tetractinellida</taxon>
        <taxon>Astrophorina</taxon>
        <taxon>Geodiidae</taxon>
        <taxon>Geodia</taxon>
    </lineage>
</organism>
<feature type="region of interest" description="Disordered" evidence="8">
    <location>
        <begin position="259"/>
        <end position="280"/>
    </location>
</feature>
<feature type="compositionally biased region" description="Polar residues" evidence="8">
    <location>
        <begin position="637"/>
        <end position="653"/>
    </location>
</feature>
<dbReference type="GO" id="GO:0045893">
    <property type="term" value="P:positive regulation of DNA-templated transcription"/>
    <property type="evidence" value="ECO:0007669"/>
    <property type="project" value="InterPro"/>
</dbReference>
<evidence type="ECO:0000259" key="9">
    <source>
        <dbReference type="PROSITE" id="PS50252"/>
    </source>
</evidence>
<dbReference type="SUPFAM" id="SSF49417">
    <property type="entry name" value="p53-like transcription factors"/>
    <property type="match status" value="1"/>
</dbReference>
<feature type="compositionally biased region" description="Low complexity" evidence="8">
    <location>
        <begin position="550"/>
        <end position="564"/>
    </location>
</feature>
<keyword evidence="4 7" id="KW-0238">DNA-binding</keyword>
<dbReference type="PROSITE" id="PS01283">
    <property type="entry name" value="TBOX_1"/>
    <property type="match status" value="1"/>
</dbReference>
<dbReference type="AlphaFoldDB" id="A0AA35WJ10"/>
<protein>
    <submittedName>
        <fullName evidence="10">T-box transcription factor TBX5-A</fullName>
    </submittedName>
</protein>
<evidence type="ECO:0000256" key="3">
    <source>
        <dbReference type="ARBA" id="ARBA00023015"/>
    </source>
</evidence>
<proteinExistence type="predicted"/>
<feature type="region of interest" description="Disordered" evidence="8">
    <location>
        <begin position="538"/>
        <end position="564"/>
    </location>
</feature>
<gene>
    <name evidence="10" type="ORF">GBAR_LOCUS13598</name>
</gene>
<dbReference type="PANTHER" id="PTHR11267">
    <property type="entry name" value="T-BOX PROTEIN-RELATED"/>
    <property type="match status" value="1"/>
</dbReference>
<feature type="domain" description="T-box" evidence="9">
    <location>
        <begin position="57"/>
        <end position="235"/>
    </location>
</feature>
<dbReference type="PROSITE" id="PS50252">
    <property type="entry name" value="TBOX_3"/>
    <property type="match status" value="1"/>
</dbReference>
<dbReference type="Gene3D" id="2.60.40.820">
    <property type="entry name" value="Transcription factor, T-box"/>
    <property type="match status" value="1"/>
</dbReference>
<comment type="caution">
    <text evidence="7">Lacks conserved residue(s) required for the propagation of feature annotation.</text>
</comment>
<dbReference type="GO" id="GO:0001708">
    <property type="term" value="P:cell fate specification"/>
    <property type="evidence" value="ECO:0007669"/>
    <property type="project" value="TreeGrafter"/>
</dbReference>
<keyword evidence="5" id="KW-0804">Transcription</keyword>
<reference evidence="10" key="1">
    <citation type="submission" date="2023-03" db="EMBL/GenBank/DDBJ databases">
        <authorList>
            <person name="Steffen K."/>
            <person name="Cardenas P."/>
        </authorList>
    </citation>
    <scope>NUCLEOTIDE SEQUENCE</scope>
</reference>
<dbReference type="GO" id="GO:0000981">
    <property type="term" value="F:DNA-binding transcription factor activity, RNA polymerase II-specific"/>
    <property type="evidence" value="ECO:0007669"/>
    <property type="project" value="TreeGrafter"/>
</dbReference>
<dbReference type="PRINTS" id="PR00937">
    <property type="entry name" value="TBOX"/>
</dbReference>
<accession>A0AA35WJ10</accession>
<comment type="caution">
    <text evidence="10">The sequence shown here is derived from an EMBL/GenBank/DDBJ whole genome shotgun (WGS) entry which is preliminary data.</text>
</comment>
<evidence type="ECO:0000256" key="2">
    <source>
        <dbReference type="ARBA" id="ARBA00022473"/>
    </source>
</evidence>